<reference evidence="2" key="1">
    <citation type="submission" date="2022-10" db="EMBL/GenBank/DDBJ databases">
        <title>Fusarium specimens isolated from Avocado Roots.</title>
        <authorList>
            <person name="Stajich J."/>
            <person name="Roper C."/>
            <person name="Heimlech-Rivalta G."/>
        </authorList>
    </citation>
    <scope>NUCLEOTIDE SEQUENCE</scope>
    <source>
        <strain evidence="2">CF00143</strain>
    </source>
</reference>
<proteinExistence type="predicted"/>
<protein>
    <submittedName>
        <fullName evidence="2">Uncharacterized protein</fullName>
    </submittedName>
</protein>
<feature type="region of interest" description="Disordered" evidence="1">
    <location>
        <begin position="1"/>
        <end position="40"/>
    </location>
</feature>
<sequence length="88" mass="10331">MIARPRVSESRPRGPGKKRKTEADPSTNRNIKKDRDRKASLPEEQWVYQNAKKSFNAQWRQVKKKLFQQDHYQNADEATRASLEDAAF</sequence>
<evidence type="ECO:0000313" key="3">
    <source>
        <dbReference type="Proteomes" id="UP001152130"/>
    </source>
</evidence>
<accession>A0A9W8UC13</accession>
<feature type="compositionally biased region" description="Basic and acidic residues" evidence="1">
    <location>
        <begin position="31"/>
        <end position="40"/>
    </location>
</feature>
<gene>
    <name evidence="2" type="ORF">NW766_001918</name>
</gene>
<dbReference type="EMBL" id="JAPDHF010000003">
    <property type="protein sequence ID" value="KAJ4020434.1"/>
    <property type="molecule type" value="Genomic_DNA"/>
</dbReference>
<feature type="compositionally biased region" description="Basic and acidic residues" evidence="1">
    <location>
        <begin position="1"/>
        <end position="12"/>
    </location>
</feature>
<dbReference type="Proteomes" id="UP001152130">
    <property type="component" value="Unassembled WGS sequence"/>
</dbReference>
<dbReference type="AlphaFoldDB" id="A0A9W8UC13"/>
<name>A0A9W8UC13_9HYPO</name>
<keyword evidence="3" id="KW-1185">Reference proteome</keyword>
<evidence type="ECO:0000313" key="2">
    <source>
        <dbReference type="EMBL" id="KAJ4020434.1"/>
    </source>
</evidence>
<comment type="caution">
    <text evidence="2">The sequence shown here is derived from an EMBL/GenBank/DDBJ whole genome shotgun (WGS) entry which is preliminary data.</text>
</comment>
<evidence type="ECO:0000256" key="1">
    <source>
        <dbReference type="SAM" id="MobiDB-lite"/>
    </source>
</evidence>
<organism evidence="2 3">
    <name type="scientific">Fusarium irregulare</name>
    <dbReference type="NCBI Taxonomy" id="2494466"/>
    <lineage>
        <taxon>Eukaryota</taxon>
        <taxon>Fungi</taxon>
        <taxon>Dikarya</taxon>
        <taxon>Ascomycota</taxon>
        <taxon>Pezizomycotina</taxon>
        <taxon>Sordariomycetes</taxon>
        <taxon>Hypocreomycetidae</taxon>
        <taxon>Hypocreales</taxon>
        <taxon>Nectriaceae</taxon>
        <taxon>Fusarium</taxon>
        <taxon>Fusarium incarnatum-equiseti species complex</taxon>
    </lineage>
</organism>